<comment type="caution">
    <text evidence="1">The sequence shown here is derived from an EMBL/GenBank/DDBJ whole genome shotgun (WGS) entry which is preliminary data.</text>
</comment>
<dbReference type="InterPro" id="IPR027417">
    <property type="entry name" value="P-loop_NTPase"/>
</dbReference>
<name>A0ABT2ESW1_9BACT</name>
<proteinExistence type="predicted"/>
<reference evidence="1 2" key="1">
    <citation type="submission" date="2022-08" db="EMBL/GenBank/DDBJ databases">
        <title>Bacterial and archaeal communities from various locations to study Microbial Dark Matter (Phase II).</title>
        <authorList>
            <person name="Stepanauskas R."/>
        </authorList>
    </citation>
    <scope>NUCLEOTIDE SEQUENCE [LARGE SCALE GENOMIC DNA]</scope>
    <source>
        <strain evidence="1 2">PD1</strain>
    </source>
</reference>
<gene>
    <name evidence="1" type="ORF">M2350_003458</name>
</gene>
<accession>A0ABT2ESW1</accession>
<evidence type="ECO:0000313" key="1">
    <source>
        <dbReference type="EMBL" id="MCS3921017.1"/>
    </source>
</evidence>
<dbReference type="SUPFAM" id="SSF52540">
    <property type="entry name" value="P-loop containing nucleoside triphosphate hydrolases"/>
    <property type="match status" value="1"/>
</dbReference>
<protein>
    <submittedName>
        <fullName evidence="1">Polyhydroxyalkanoate synthesis regulator phasin</fullName>
    </submittedName>
</protein>
<keyword evidence="2" id="KW-1185">Reference proteome</keyword>
<sequence length="720" mass="83595">MRQELQRLMERLEKLQPIVATVRAQELGETPEQVRNNYEFIASVFYPMESVKRDLRDPMLRRLTNNKPVLGYVSGDYGYGKTATMIWLWHELEQEGFVAVPPFLFYSWDDLMLAATNWLSFRLKEKRPDLVGEVERLYDSHRGKAAEELASEIAKRQRVPAEQARRIVEDLLSQDKLVLMTPSQMVDFLKDAANLAVKGGFKGLVVFADEVQNFIDQPNTHERIEELRKFVHAFRTLDAMPLGGLWGIPSRMEERLFENAGDMMQRVQGYGAFLMLQTAYTREFPKRLWEHLCRTYAPEAKDIVDEAALEALGQICERGDLSNGPRTVIAALRCVASRWRDRRQRYTVWDLIDDYEHHRIVFEGQHQKITTTLQTLLSEPIVQASPEFQKAVRFLCAFPEGVSRKVAEKYVIWKAIDQLANAWGFLGSHIYQPQHDQFALTELKRTKGDIDRLTELLRRFRNRWWHYVSERDKQKTAKVAFLRFVLPELFPKRSSGEQSKWTGFPKHGEEIEFASQRVASFVLEGSFEGTQNRFPQRRIAVAVAVGEDEERLLRWRPPYEDIDLTVRFFLLDKGDDWAGEVVTTKGEANLDFRLNLNRHYDDYPSDLQVFRDIMSPHHITVMLLLNLAIFLEAEMGRAEVPEADRLLMQTNLLRPAIRHIVALALNEQMTLIGISAKGVGQSLVEQVFAKKCEELYPEYVPLLTGRQSENDLQRYQRVLL</sequence>
<dbReference type="RefSeq" id="WP_259101712.1">
    <property type="nucleotide sequence ID" value="NZ_CP130454.1"/>
</dbReference>
<dbReference type="Proteomes" id="UP001204798">
    <property type="component" value="Unassembled WGS sequence"/>
</dbReference>
<dbReference type="EMBL" id="JANUCP010000008">
    <property type="protein sequence ID" value="MCS3921017.1"/>
    <property type="molecule type" value="Genomic_DNA"/>
</dbReference>
<evidence type="ECO:0000313" key="2">
    <source>
        <dbReference type="Proteomes" id="UP001204798"/>
    </source>
</evidence>
<organism evidence="1 2">
    <name type="scientific">Candidatus Fervidibacter sacchari</name>
    <dbReference type="NCBI Taxonomy" id="1448929"/>
    <lineage>
        <taxon>Bacteria</taxon>
        <taxon>Candidatus Fervidibacterota</taxon>
        <taxon>Candidatus Fervidibacter</taxon>
    </lineage>
</organism>